<name>A0A3D9L5N1_MARFU</name>
<feature type="signal peptide" evidence="1">
    <location>
        <begin position="1"/>
        <end position="24"/>
    </location>
</feature>
<dbReference type="EMBL" id="QREG01000007">
    <property type="protein sequence ID" value="RED99841.1"/>
    <property type="molecule type" value="Genomic_DNA"/>
</dbReference>
<dbReference type="Gene3D" id="3.10.450.360">
    <property type="match status" value="1"/>
</dbReference>
<sequence length="106" mass="11762">MKTTVKTIFSAAVLSFFVASATIAQSGAPITEQGIEQQSTKAEIDKNKLPAKVSRAIANSDYAQWEIHKAYRVIKDGETMYEVQFKNDQGQVEKQTFDKEGDTKDA</sequence>
<feature type="chain" id="PRO_5017673057" evidence="1">
    <location>
        <begin position="25"/>
        <end position="106"/>
    </location>
</feature>
<reference evidence="2 3" key="1">
    <citation type="submission" date="2018-07" db="EMBL/GenBank/DDBJ databases">
        <title>Genomic Encyclopedia of Type Strains, Phase IV (KMG-IV): sequencing the most valuable type-strain genomes for metagenomic binning, comparative biology and taxonomic classification.</title>
        <authorList>
            <person name="Goeker M."/>
        </authorList>
    </citation>
    <scope>NUCLEOTIDE SEQUENCE [LARGE SCALE GENOMIC DNA]</scope>
    <source>
        <strain evidence="2 3">DSM 4134</strain>
    </source>
</reference>
<comment type="caution">
    <text evidence="2">The sequence shown here is derived from an EMBL/GenBank/DDBJ whole genome shotgun (WGS) entry which is preliminary data.</text>
</comment>
<evidence type="ECO:0000256" key="1">
    <source>
        <dbReference type="SAM" id="SignalP"/>
    </source>
</evidence>
<dbReference type="Proteomes" id="UP000256779">
    <property type="component" value="Unassembled WGS sequence"/>
</dbReference>
<dbReference type="RefSeq" id="WP_115867860.1">
    <property type="nucleotide sequence ID" value="NZ_QREG01000007.1"/>
</dbReference>
<dbReference type="SUPFAM" id="SSF160574">
    <property type="entry name" value="BT0923-like"/>
    <property type="match status" value="1"/>
</dbReference>
<evidence type="ECO:0000313" key="3">
    <source>
        <dbReference type="Proteomes" id="UP000256779"/>
    </source>
</evidence>
<organism evidence="2 3">
    <name type="scientific">Marinoscillum furvescens DSM 4134</name>
    <dbReference type="NCBI Taxonomy" id="1122208"/>
    <lineage>
        <taxon>Bacteria</taxon>
        <taxon>Pseudomonadati</taxon>
        <taxon>Bacteroidota</taxon>
        <taxon>Cytophagia</taxon>
        <taxon>Cytophagales</taxon>
        <taxon>Reichenbachiellaceae</taxon>
        <taxon>Marinoscillum</taxon>
    </lineage>
</organism>
<gene>
    <name evidence="2" type="ORF">C7460_107124</name>
</gene>
<dbReference type="AlphaFoldDB" id="A0A3D9L5N1"/>
<keyword evidence="1" id="KW-0732">Signal</keyword>
<keyword evidence="3" id="KW-1185">Reference proteome</keyword>
<dbReference type="OrthoDB" id="983014at2"/>
<accession>A0A3D9L5N1</accession>
<proteinExistence type="predicted"/>
<evidence type="ECO:0000313" key="2">
    <source>
        <dbReference type="EMBL" id="RED99841.1"/>
    </source>
</evidence>
<protein>
    <submittedName>
        <fullName evidence="2">Uncharacterized protein</fullName>
    </submittedName>
</protein>